<evidence type="ECO:0000256" key="3">
    <source>
        <dbReference type="ARBA" id="ARBA00022806"/>
    </source>
</evidence>
<name>A0ABS9LDI5_9MICC</name>
<dbReference type="RefSeq" id="WP_237827061.1">
    <property type="nucleotide sequence ID" value="NZ_JAKLTQ010000030.1"/>
</dbReference>
<dbReference type="PANTHER" id="PTHR11070">
    <property type="entry name" value="UVRD / RECB / PCRA DNA HELICASE FAMILY MEMBER"/>
    <property type="match status" value="1"/>
</dbReference>
<protein>
    <submittedName>
        <fullName evidence="6">UvrD-helicase domain-containing protein</fullName>
    </submittedName>
</protein>
<keyword evidence="3" id="KW-0347">Helicase</keyword>
<dbReference type="InterPro" id="IPR027417">
    <property type="entry name" value="P-loop_NTPase"/>
</dbReference>
<keyword evidence="4" id="KW-0067">ATP-binding</keyword>
<evidence type="ECO:0000259" key="5">
    <source>
        <dbReference type="Pfam" id="PF00580"/>
    </source>
</evidence>
<dbReference type="SUPFAM" id="SSF52540">
    <property type="entry name" value="P-loop containing nucleoside triphosphate hydrolases"/>
    <property type="match status" value="1"/>
</dbReference>
<evidence type="ECO:0000313" key="6">
    <source>
        <dbReference type="EMBL" id="MCG2624739.1"/>
    </source>
</evidence>
<dbReference type="InterPro" id="IPR014016">
    <property type="entry name" value="UvrD-like_ATP-bd"/>
</dbReference>
<organism evidence="6 7">
    <name type="scientific">Arthrobacter hankyongi</name>
    <dbReference type="NCBI Taxonomy" id="2904801"/>
    <lineage>
        <taxon>Bacteria</taxon>
        <taxon>Bacillati</taxon>
        <taxon>Actinomycetota</taxon>
        <taxon>Actinomycetes</taxon>
        <taxon>Micrococcales</taxon>
        <taxon>Micrococcaceae</taxon>
        <taxon>Arthrobacter</taxon>
    </lineage>
</organism>
<keyword evidence="7" id="KW-1185">Reference proteome</keyword>
<evidence type="ECO:0000256" key="2">
    <source>
        <dbReference type="ARBA" id="ARBA00022801"/>
    </source>
</evidence>
<evidence type="ECO:0000256" key="1">
    <source>
        <dbReference type="ARBA" id="ARBA00022741"/>
    </source>
</evidence>
<comment type="caution">
    <text evidence="6">The sequence shown here is derived from an EMBL/GenBank/DDBJ whole genome shotgun (WGS) entry which is preliminary data.</text>
</comment>
<accession>A0ABS9LDI5</accession>
<dbReference type="InterPro" id="IPR000212">
    <property type="entry name" value="DNA_helicase_UvrD/REP"/>
</dbReference>
<sequence>MMHKNHLTLAVAGSRKTQSIIDACIAASKAEKVLVLTYTTTNQIEIRQRMSRQLGGAVQVEVLGWFTFLIKHWVRPFVPFLDPHRRVRGFDFESDPQRYMSSASEDRYFDNGGRVRKVHLPQLACLVERASRGALLSRLERIYDTIYIDEVQDLGGYDLEILKLLMKSSIKLRMVGDVRQAVLTTNERERKNKQYMFTGVWKWFKAQAESGKLDISQRHTTWRCHPEIAAFADSVFGESWGFTATKSMNERKTEHDGMFLVKSEDVPAYVEEFKPLCLRYMSSSAQKFYLPFMNYRASKGLTRERVLIAPTTNVERFIKTGKPLEAMAAATFYVAITRAEQSVAIILDTPGTSGLPYWNPQSG</sequence>
<keyword evidence="2" id="KW-0378">Hydrolase</keyword>
<proteinExistence type="predicted"/>
<feature type="domain" description="UvrD-like helicase ATP-binding" evidence="5">
    <location>
        <begin position="107"/>
        <end position="182"/>
    </location>
</feature>
<evidence type="ECO:0000256" key="4">
    <source>
        <dbReference type="ARBA" id="ARBA00022840"/>
    </source>
</evidence>
<dbReference type="Proteomes" id="UP001165368">
    <property type="component" value="Unassembled WGS sequence"/>
</dbReference>
<dbReference type="PANTHER" id="PTHR11070:SF2">
    <property type="entry name" value="ATP-DEPENDENT DNA HELICASE SRS2"/>
    <property type="match status" value="1"/>
</dbReference>
<gene>
    <name evidence="6" type="ORF">LVY72_22895</name>
</gene>
<evidence type="ECO:0000313" key="7">
    <source>
        <dbReference type="Proteomes" id="UP001165368"/>
    </source>
</evidence>
<keyword evidence="1" id="KW-0547">Nucleotide-binding</keyword>
<dbReference type="Gene3D" id="3.40.50.300">
    <property type="entry name" value="P-loop containing nucleotide triphosphate hydrolases"/>
    <property type="match status" value="1"/>
</dbReference>
<dbReference type="Pfam" id="PF00580">
    <property type="entry name" value="UvrD-helicase"/>
    <property type="match status" value="1"/>
</dbReference>
<dbReference type="EMBL" id="JAKLTQ010000030">
    <property type="protein sequence ID" value="MCG2624739.1"/>
    <property type="molecule type" value="Genomic_DNA"/>
</dbReference>
<reference evidence="6" key="1">
    <citation type="submission" date="2022-01" db="EMBL/GenBank/DDBJ databases">
        <authorList>
            <person name="Jo J.-H."/>
            <person name="Im W.-T."/>
        </authorList>
    </citation>
    <scope>NUCLEOTIDE SEQUENCE</scope>
    <source>
        <strain evidence="6">I2-34</strain>
    </source>
</reference>